<accession>A0A238J8Y6</accession>
<gene>
    <name evidence="1" type="ORF">TRP8649_01151</name>
</gene>
<proteinExistence type="predicted"/>
<organism evidence="1 2">
    <name type="scientific">Pelagimonas phthalicica</name>
    <dbReference type="NCBI Taxonomy" id="1037362"/>
    <lineage>
        <taxon>Bacteria</taxon>
        <taxon>Pseudomonadati</taxon>
        <taxon>Pseudomonadota</taxon>
        <taxon>Alphaproteobacteria</taxon>
        <taxon>Rhodobacterales</taxon>
        <taxon>Roseobacteraceae</taxon>
        <taxon>Pelagimonas</taxon>
    </lineage>
</organism>
<protein>
    <submittedName>
        <fullName evidence="1">Uncharacterized protein</fullName>
    </submittedName>
</protein>
<dbReference type="AlphaFoldDB" id="A0A238J8Y6"/>
<dbReference type="RefSeq" id="WP_099243257.1">
    <property type="nucleotide sequence ID" value="NZ_FXXP01000001.1"/>
</dbReference>
<dbReference type="Proteomes" id="UP000225972">
    <property type="component" value="Unassembled WGS sequence"/>
</dbReference>
<evidence type="ECO:0000313" key="2">
    <source>
        <dbReference type="Proteomes" id="UP000225972"/>
    </source>
</evidence>
<name>A0A238J8Y6_9RHOB</name>
<evidence type="ECO:0000313" key="1">
    <source>
        <dbReference type="EMBL" id="SMX27049.1"/>
    </source>
</evidence>
<sequence length="264" mass="29421">MFRLLAPIAFFGLLIVGGYYAISSTSIETRLEKKLAILIPEEVQGSVQLEGCMLQVSFPASVKSKDLDYFLNANLVDFDLGSVSLIPGSDGTTRYLAQPTFLSKETRDQAFAISELAREFTPPSQHTTTLFPNSGGQVTWAPLDQDPDIAQRRLAFDTMLKQPGGKLQIHIMAKAERDAATNTSKLVAHKDAPVFYDFVQAVKAMPNHRSLVTTLSFSEPPYDRNSFVMGSMHSPAPIDLRFPDTEEAKEFARLMLLYRQKHCR</sequence>
<keyword evidence="2" id="KW-1185">Reference proteome</keyword>
<dbReference type="EMBL" id="FXXP01000001">
    <property type="protein sequence ID" value="SMX27049.1"/>
    <property type="molecule type" value="Genomic_DNA"/>
</dbReference>
<reference evidence="2" key="1">
    <citation type="submission" date="2017-05" db="EMBL/GenBank/DDBJ databases">
        <authorList>
            <person name="Rodrigo-Torres L."/>
            <person name="Arahal R. D."/>
            <person name="Lucena T."/>
        </authorList>
    </citation>
    <scope>NUCLEOTIDE SEQUENCE [LARGE SCALE GENOMIC DNA]</scope>
    <source>
        <strain evidence="2">CECT 8649</strain>
    </source>
</reference>